<dbReference type="VEuPathDB" id="VectorBase:GBRI041037"/>
<sequence length="130" mass="15027">MCILRCGVCGIRLPTILCTVWKTCNNFVIKCINKLVVEYAAVVSFYTKLPVGGIAYDKISLLLDTIVYAWYAFPAGYMTGCLVHFSGMFRDERDIMSANYMHERNLRKFTATKDNQYNNVFFSHHKHEHI</sequence>
<keyword evidence="3" id="KW-1185">Reference proteome</keyword>
<organism evidence="2 3">
    <name type="scientific">Glossina brevipalpis</name>
    <dbReference type="NCBI Taxonomy" id="37001"/>
    <lineage>
        <taxon>Eukaryota</taxon>
        <taxon>Metazoa</taxon>
        <taxon>Ecdysozoa</taxon>
        <taxon>Arthropoda</taxon>
        <taxon>Hexapoda</taxon>
        <taxon>Insecta</taxon>
        <taxon>Pterygota</taxon>
        <taxon>Neoptera</taxon>
        <taxon>Endopterygota</taxon>
        <taxon>Diptera</taxon>
        <taxon>Brachycera</taxon>
        <taxon>Muscomorpha</taxon>
        <taxon>Hippoboscoidea</taxon>
        <taxon>Glossinidae</taxon>
        <taxon>Glossina</taxon>
    </lineage>
</organism>
<evidence type="ECO:0000313" key="2">
    <source>
        <dbReference type="EnsemblMetazoa" id="GBRI041037-PA"/>
    </source>
</evidence>
<reference evidence="2" key="2">
    <citation type="submission" date="2020-05" db="UniProtKB">
        <authorList>
            <consortium name="EnsemblMetazoa"/>
        </authorList>
    </citation>
    <scope>IDENTIFICATION</scope>
    <source>
        <strain evidence="2">IAEA</strain>
    </source>
</reference>
<reference evidence="3" key="1">
    <citation type="submission" date="2014-03" db="EMBL/GenBank/DDBJ databases">
        <authorList>
            <person name="Aksoy S."/>
            <person name="Warren W."/>
            <person name="Wilson R.K."/>
        </authorList>
    </citation>
    <scope>NUCLEOTIDE SEQUENCE [LARGE SCALE GENOMIC DNA]</scope>
    <source>
        <strain evidence="3">IAEA</strain>
    </source>
</reference>
<accession>A0A1A9X1R0</accession>
<name>A0A1A9X1R0_9MUSC</name>
<dbReference type="Proteomes" id="UP000091820">
    <property type="component" value="Unassembled WGS sequence"/>
</dbReference>
<evidence type="ECO:0000313" key="3">
    <source>
        <dbReference type="Proteomes" id="UP000091820"/>
    </source>
</evidence>
<dbReference type="EnsemblMetazoa" id="GBRI041037-RA">
    <property type="protein sequence ID" value="GBRI041037-PA"/>
    <property type="gene ID" value="GBRI041037"/>
</dbReference>
<keyword evidence="1" id="KW-0472">Membrane</keyword>
<feature type="transmembrane region" description="Helical" evidence="1">
    <location>
        <begin position="68"/>
        <end position="89"/>
    </location>
</feature>
<evidence type="ECO:0000256" key="1">
    <source>
        <dbReference type="SAM" id="Phobius"/>
    </source>
</evidence>
<keyword evidence="1" id="KW-1133">Transmembrane helix</keyword>
<keyword evidence="1" id="KW-0812">Transmembrane</keyword>
<protein>
    <submittedName>
        <fullName evidence="2">Uncharacterized protein</fullName>
    </submittedName>
</protein>
<proteinExistence type="predicted"/>
<dbReference type="AlphaFoldDB" id="A0A1A9X1R0"/>